<accession>A0A8H7DK84</accession>
<evidence type="ECO:0000313" key="2">
    <source>
        <dbReference type="Proteomes" id="UP000623467"/>
    </source>
</evidence>
<proteinExistence type="predicted"/>
<evidence type="ECO:0000313" key="1">
    <source>
        <dbReference type="EMBL" id="KAF7377275.1"/>
    </source>
</evidence>
<dbReference type="OrthoDB" id="2868026at2759"/>
<dbReference type="EMBL" id="JACAZH010000001">
    <property type="protein sequence ID" value="KAF7377275.1"/>
    <property type="molecule type" value="Genomic_DNA"/>
</dbReference>
<dbReference type="AlphaFoldDB" id="A0A8H7DK84"/>
<gene>
    <name evidence="1" type="ORF">MSAN_00147800</name>
</gene>
<name>A0A8H7DK84_9AGAR</name>
<comment type="caution">
    <text evidence="1">The sequence shown here is derived from an EMBL/GenBank/DDBJ whole genome shotgun (WGS) entry which is preliminary data.</text>
</comment>
<protein>
    <submittedName>
        <fullName evidence="1">Uncharacterized protein</fullName>
    </submittedName>
</protein>
<dbReference type="Proteomes" id="UP000623467">
    <property type="component" value="Unassembled WGS sequence"/>
</dbReference>
<organism evidence="1 2">
    <name type="scientific">Mycena sanguinolenta</name>
    <dbReference type="NCBI Taxonomy" id="230812"/>
    <lineage>
        <taxon>Eukaryota</taxon>
        <taxon>Fungi</taxon>
        <taxon>Dikarya</taxon>
        <taxon>Basidiomycota</taxon>
        <taxon>Agaricomycotina</taxon>
        <taxon>Agaricomycetes</taxon>
        <taxon>Agaricomycetidae</taxon>
        <taxon>Agaricales</taxon>
        <taxon>Marasmiineae</taxon>
        <taxon>Mycenaceae</taxon>
        <taxon>Mycena</taxon>
    </lineage>
</organism>
<keyword evidence="2" id="KW-1185">Reference proteome</keyword>
<reference evidence="1" key="1">
    <citation type="submission" date="2020-05" db="EMBL/GenBank/DDBJ databases">
        <title>Mycena genomes resolve the evolution of fungal bioluminescence.</title>
        <authorList>
            <person name="Tsai I.J."/>
        </authorList>
    </citation>
    <scope>NUCLEOTIDE SEQUENCE</scope>
    <source>
        <strain evidence="1">160909Yilan</strain>
    </source>
</reference>
<sequence length="304" mass="34285">MDPNPPPLFPPELEREIFETAAYFYPETIQKLLLVSHRVYKWLDGMQYATVMAKAVEGSCPVDVLLREIQSESRPASFFHDHVRHLYVINRGESWDQDKNVLIQVLSACCGIHNLVLFVGVHLLKSLLPSLAAMKLRRLVITGDALFFQVDPETSMFSSLTHLYLPYDPLVHRHTAMTSRDRLPSFLAHLPVLTHFAMVAIFSNTASAALAKDILVSCKNLQVLIVGVIEDVKLFPSIDDARFLVFRPSGKYEFDLGWVAETRGGIDFWARADAFVAKKQRGEIQPSSRCWIEFEDGIPAEGGI</sequence>